<sequence length="273" mass="28945">MKSALISLLVAAFIPAVADAQTPGAPAYPGYPSAGSGLYGNTGYTAMSPTLPPPTMSSPYSGPTMMEPAAPGYGYQQPATTNSWGGVQQSMNGSNMLNYRYLEAGYRYVDPKGGELNGSHGLGVTLSMDLPTIFFIKGGFNWSSGTGKKSVRGASEADYDLSVITIGGGAYLAITNNLHFVGEIGLVYANLSSSGTSISYTDGGIYIRPSLRYQLGQRLELQAGVTVSSANDYDSKIVDFGAYFRVFHQVDLNLGLDMGDESRTVRAGARMRW</sequence>
<dbReference type="InterPro" id="IPR011250">
    <property type="entry name" value="OMP/PagP_B-barrel"/>
</dbReference>
<evidence type="ECO:0000313" key="5">
    <source>
        <dbReference type="Proteomes" id="UP000295662"/>
    </source>
</evidence>
<proteinExistence type="predicted"/>
<feature type="signal peptide" evidence="2">
    <location>
        <begin position="1"/>
        <end position="20"/>
    </location>
</feature>
<protein>
    <recommendedName>
        <fullName evidence="3">Outer membrane protein beta-barrel domain-containing protein</fullName>
    </recommendedName>
</protein>
<dbReference type="EMBL" id="SOCA01000001">
    <property type="protein sequence ID" value="TDU81329.1"/>
    <property type="molecule type" value="Genomic_DNA"/>
</dbReference>
<accession>A0A4R7SRR7</accession>
<feature type="domain" description="Outer membrane protein beta-barrel" evidence="3">
    <location>
        <begin position="100"/>
        <end position="242"/>
    </location>
</feature>
<evidence type="ECO:0000256" key="2">
    <source>
        <dbReference type="SAM" id="SignalP"/>
    </source>
</evidence>
<dbReference type="RefSeq" id="WP_133793289.1">
    <property type="nucleotide sequence ID" value="NZ_SOCA01000001.1"/>
</dbReference>
<organism evidence="4 5">
    <name type="scientific">Prosthecobacter fusiformis</name>
    <dbReference type="NCBI Taxonomy" id="48464"/>
    <lineage>
        <taxon>Bacteria</taxon>
        <taxon>Pseudomonadati</taxon>
        <taxon>Verrucomicrobiota</taxon>
        <taxon>Verrucomicrobiia</taxon>
        <taxon>Verrucomicrobiales</taxon>
        <taxon>Verrucomicrobiaceae</taxon>
        <taxon>Prosthecobacter</taxon>
    </lineage>
</organism>
<dbReference type="SUPFAM" id="SSF56925">
    <property type="entry name" value="OMPA-like"/>
    <property type="match status" value="1"/>
</dbReference>
<reference evidence="4 5" key="1">
    <citation type="submission" date="2019-03" db="EMBL/GenBank/DDBJ databases">
        <title>Genomic Encyclopedia of Archaeal and Bacterial Type Strains, Phase II (KMG-II): from individual species to whole genera.</title>
        <authorList>
            <person name="Goeker M."/>
        </authorList>
    </citation>
    <scope>NUCLEOTIDE SEQUENCE [LARGE SCALE GENOMIC DNA]</scope>
    <source>
        <strain evidence="4 5">ATCC 25309</strain>
    </source>
</reference>
<comment type="caution">
    <text evidence="4">The sequence shown here is derived from an EMBL/GenBank/DDBJ whole genome shotgun (WGS) entry which is preliminary data.</text>
</comment>
<evidence type="ECO:0000313" key="4">
    <source>
        <dbReference type="EMBL" id="TDU81329.1"/>
    </source>
</evidence>
<feature type="chain" id="PRO_5020850163" description="Outer membrane protein beta-barrel domain-containing protein" evidence="2">
    <location>
        <begin position="21"/>
        <end position="273"/>
    </location>
</feature>
<dbReference type="InterPro" id="IPR027385">
    <property type="entry name" value="Beta-barrel_OMP"/>
</dbReference>
<gene>
    <name evidence="4" type="ORF">EI77_00633</name>
</gene>
<dbReference type="OrthoDB" id="192976at2"/>
<name>A0A4R7SRR7_9BACT</name>
<keyword evidence="5" id="KW-1185">Reference proteome</keyword>
<dbReference type="Pfam" id="PF13505">
    <property type="entry name" value="OMP_b-brl"/>
    <property type="match status" value="1"/>
</dbReference>
<evidence type="ECO:0000259" key="3">
    <source>
        <dbReference type="Pfam" id="PF13505"/>
    </source>
</evidence>
<dbReference type="Proteomes" id="UP000295662">
    <property type="component" value="Unassembled WGS sequence"/>
</dbReference>
<dbReference type="AlphaFoldDB" id="A0A4R7SRR7"/>
<evidence type="ECO:0000256" key="1">
    <source>
        <dbReference type="ARBA" id="ARBA00022729"/>
    </source>
</evidence>
<keyword evidence="1 2" id="KW-0732">Signal</keyword>